<organism evidence="1 2">
    <name type="scientific">Ruficoccus amylovorans</name>
    <dbReference type="NCBI Taxonomy" id="1804625"/>
    <lineage>
        <taxon>Bacteria</taxon>
        <taxon>Pseudomonadati</taxon>
        <taxon>Verrucomicrobiota</taxon>
        <taxon>Opitutia</taxon>
        <taxon>Puniceicoccales</taxon>
        <taxon>Cerasicoccaceae</taxon>
        <taxon>Ruficoccus</taxon>
    </lineage>
</organism>
<gene>
    <name evidence="1" type="ORF">H5P28_07680</name>
</gene>
<dbReference type="Proteomes" id="UP000546464">
    <property type="component" value="Unassembled WGS sequence"/>
</dbReference>
<dbReference type="AlphaFoldDB" id="A0A842HFT3"/>
<comment type="caution">
    <text evidence="1">The sequence shown here is derived from an EMBL/GenBank/DDBJ whole genome shotgun (WGS) entry which is preliminary data.</text>
</comment>
<keyword evidence="2" id="KW-1185">Reference proteome</keyword>
<protein>
    <submittedName>
        <fullName evidence="1">Uncharacterized protein</fullName>
    </submittedName>
</protein>
<evidence type="ECO:0000313" key="1">
    <source>
        <dbReference type="EMBL" id="MBC2594141.1"/>
    </source>
</evidence>
<evidence type="ECO:0000313" key="2">
    <source>
        <dbReference type="Proteomes" id="UP000546464"/>
    </source>
</evidence>
<accession>A0A842HFT3</accession>
<dbReference type="RefSeq" id="WP_185675123.1">
    <property type="nucleotide sequence ID" value="NZ_JACHVB010000020.1"/>
</dbReference>
<name>A0A842HFT3_9BACT</name>
<reference evidence="1 2" key="1">
    <citation type="submission" date="2020-07" db="EMBL/GenBank/DDBJ databases">
        <authorList>
            <person name="Feng X."/>
        </authorList>
    </citation>
    <scope>NUCLEOTIDE SEQUENCE [LARGE SCALE GENOMIC DNA]</scope>
    <source>
        <strain evidence="1 2">JCM31066</strain>
    </source>
</reference>
<sequence>MSPAQKNISNAPQKKPGLFKRLIERLDRGLKAKADKKAASGCCSGSGDKGGKCC</sequence>
<dbReference type="EMBL" id="JACHVB010000020">
    <property type="protein sequence ID" value="MBC2594141.1"/>
    <property type="molecule type" value="Genomic_DNA"/>
</dbReference>
<proteinExistence type="predicted"/>